<keyword evidence="1" id="KW-0408">Iron</keyword>
<keyword evidence="2" id="KW-0456">Lyase</keyword>
<dbReference type="CDD" id="cd01356">
    <property type="entry name" value="AcnX_swivel"/>
    <property type="match status" value="1"/>
</dbReference>
<dbReference type="EMBL" id="JAPQKS010000007">
    <property type="protein sequence ID" value="KAJ5220478.1"/>
    <property type="molecule type" value="Genomic_DNA"/>
</dbReference>
<dbReference type="InterPro" id="IPR007506">
    <property type="entry name" value="PMDh-L-like_dom"/>
</dbReference>
<dbReference type="Pfam" id="PF01989">
    <property type="entry name" value="AcnX_swivel_put"/>
    <property type="match status" value="1"/>
</dbReference>
<evidence type="ECO:0000313" key="5">
    <source>
        <dbReference type="EMBL" id="KAJ5220478.1"/>
    </source>
</evidence>
<dbReference type="InterPro" id="IPR002840">
    <property type="entry name" value="PMDh-S-like_dom"/>
</dbReference>
<dbReference type="PANTHER" id="PTHR36577:SF3">
    <property type="entry name" value="DUF521 DOMAIN PROTEIN (AFU_ORTHOLOGUE AFUA_6G00490)"/>
    <property type="match status" value="1"/>
</dbReference>
<feature type="domain" description="Phosphomevalonate dehydratase large subunit-like" evidence="4">
    <location>
        <begin position="163"/>
        <end position="568"/>
    </location>
</feature>
<dbReference type="PIRSF" id="PIRSF036630">
    <property type="entry name" value="UCP036630"/>
    <property type="match status" value="1"/>
</dbReference>
<comment type="caution">
    <text evidence="5">The sequence shown here is derived from an EMBL/GenBank/DDBJ whole genome shotgun (WGS) entry which is preliminary data.</text>
</comment>
<dbReference type="RefSeq" id="XP_058327308.1">
    <property type="nucleotide sequence ID" value="XM_058478978.1"/>
</dbReference>
<organism evidence="5 6">
    <name type="scientific">Penicillium chermesinum</name>
    <dbReference type="NCBI Taxonomy" id="63820"/>
    <lineage>
        <taxon>Eukaryota</taxon>
        <taxon>Fungi</taxon>
        <taxon>Dikarya</taxon>
        <taxon>Ascomycota</taxon>
        <taxon>Pezizomycotina</taxon>
        <taxon>Eurotiomycetes</taxon>
        <taxon>Eurotiomycetidae</taxon>
        <taxon>Eurotiales</taxon>
        <taxon>Aspergillaceae</taxon>
        <taxon>Penicillium</taxon>
    </lineage>
</organism>
<dbReference type="GeneID" id="83206281"/>
<feature type="domain" description="Phosphomevalonate dehydratase small subunit-like" evidence="3">
    <location>
        <begin position="27"/>
        <end position="111"/>
    </location>
</feature>
<sequence>MTQETIEAREIIPGQADGSLVASDVALSFWGGVDPGNGRVIDSHHPLVGRSVQGNVLAIPSGRGSCTGSGIMLELLLQDRAPSALIFSREELILPIGVLVAQELFQKSIPVLQVSGSSFDKLLNFDRARIQNARIYLSNEALPSPKAESPLNVSATDVDFSSIQLTPLDHELLNGTHGRAAQVAMRIILRTALIQGVTELIDVKQAHIDCCIYTGPATLKFAQQLCDWGGKLRIPTSLNAISIDRRLWRSQGVDPELGEPSERLAQAYLHMGARPTFTCAPYLLETAPKPGDHIMWAESNAVVFANSVLGARTIKCPDFLDVCVALTGRTLNSGCHLEENRKAHIEIHIDHTEDADDTLFPLLGYIAGDLAADVVPIITGLESTKATMADLKAFGAAFATTSSAPMFHIAGVTVEAMSQQQIDFHLRDTPRSTVSRADLARQWKRFNTFEDEKSSCQIDLVSLGNPHFAFEEIQRLVGLLQGRQKNTTTGIMVTCNRATYSQASKAGLIAVLEGHGVQIVTDTCWCMIQEPVIPRETKVIMTNSGKYAHYGKGLTGRHIRFGGLEQCAAAGCSGQATNLPPAWLRSSEAS</sequence>
<dbReference type="Pfam" id="PF04412">
    <property type="entry name" value="AcnX"/>
    <property type="match status" value="1"/>
</dbReference>
<dbReference type="InterPro" id="IPR012047">
    <property type="entry name" value="AcnX"/>
</dbReference>
<reference evidence="5" key="2">
    <citation type="journal article" date="2023" name="IMA Fungus">
        <title>Comparative genomic study of the Penicillium genus elucidates a diverse pangenome and 15 lateral gene transfer events.</title>
        <authorList>
            <person name="Petersen C."/>
            <person name="Sorensen T."/>
            <person name="Nielsen M.R."/>
            <person name="Sondergaard T.E."/>
            <person name="Sorensen J.L."/>
            <person name="Fitzpatrick D.A."/>
            <person name="Frisvad J.C."/>
            <person name="Nielsen K.L."/>
        </authorList>
    </citation>
    <scope>NUCLEOTIDE SEQUENCE</scope>
    <source>
        <strain evidence="5">IBT 19713</strain>
    </source>
</reference>
<evidence type="ECO:0000259" key="3">
    <source>
        <dbReference type="Pfam" id="PF01989"/>
    </source>
</evidence>
<proteinExistence type="predicted"/>
<gene>
    <name evidence="5" type="ORF">N7468_009682</name>
</gene>
<dbReference type="Proteomes" id="UP001150941">
    <property type="component" value="Unassembled WGS sequence"/>
</dbReference>
<dbReference type="SUPFAM" id="SSF52016">
    <property type="entry name" value="LeuD/IlvD-like"/>
    <property type="match status" value="1"/>
</dbReference>
<name>A0A9W9NKV2_9EURO</name>
<dbReference type="GO" id="GO:0016829">
    <property type="term" value="F:lyase activity"/>
    <property type="evidence" value="ECO:0007669"/>
    <property type="project" value="UniProtKB-KW"/>
</dbReference>
<evidence type="ECO:0000313" key="6">
    <source>
        <dbReference type="Proteomes" id="UP001150941"/>
    </source>
</evidence>
<evidence type="ECO:0000259" key="4">
    <source>
        <dbReference type="Pfam" id="PF04412"/>
    </source>
</evidence>
<evidence type="ECO:0000256" key="2">
    <source>
        <dbReference type="ARBA" id="ARBA00023239"/>
    </source>
</evidence>
<reference evidence="5" key="1">
    <citation type="submission" date="2022-11" db="EMBL/GenBank/DDBJ databases">
        <authorList>
            <person name="Petersen C."/>
        </authorList>
    </citation>
    <scope>NUCLEOTIDE SEQUENCE</scope>
    <source>
        <strain evidence="5">IBT 19713</strain>
    </source>
</reference>
<keyword evidence="6" id="KW-1185">Reference proteome</keyword>
<dbReference type="CDD" id="cd01355">
    <property type="entry name" value="AcnX"/>
    <property type="match status" value="1"/>
</dbReference>
<dbReference type="PANTHER" id="PTHR36577">
    <property type="entry name" value="DUF521 DOMAIN PROTEIN (AFU_ORTHOLOGUE AFUA_6G00490)"/>
    <property type="match status" value="1"/>
</dbReference>
<accession>A0A9W9NKV2</accession>
<evidence type="ECO:0000256" key="1">
    <source>
        <dbReference type="ARBA" id="ARBA00023004"/>
    </source>
</evidence>
<protein>
    <submittedName>
        <fullName evidence="5">Aconitase/3-isopropylmalate dehydratase large subunit alpha/beta/alpha subdomain 1/3</fullName>
    </submittedName>
</protein>
<dbReference type="OrthoDB" id="2594507at2759"/>
<dbReference type="Gene3D" id="3.50.30.10">
    <property type="entry name" value="Phosphohistidine domain"/>
    <property type="match status" value="1"/>
</dbReference>
<dbReference type="AlphaFoldDB" id="A0A9W9NKV2"/>